<feature type="compositionally biased region" description="Low complexity" evidence="1">
    <location>
        <begin position="366"/>
        <end position="380"/>
    </location>
</feature>
<organism evidence="2">
    <name type="scientific">Caldilineaceae bacterium SB0661_bin_32</name>
    <dbReference type="NCBI Taxonomy" id="2605255"/>
    <lineage>
        <taxon>Bacteria</taxon>
        <taxon>Bacillati</taxon>
        <taxon>Chloroflexota</taxon>
        <taxon>Caldilineae</taxon>
        <taxon>Caldilineales</taxon>
        <taxon>Caldilineaceae</taxon>
    </lineage>
</organism>
<feature type="compositionally biased region" description="Polar residues" evidence="1">
    <location>
        <begin position="399"/>
        <end position="409"/>
    </location>
</feature>
<protein>
    <recommendedName>
        <fullName evidence="3">N-acetyltransferase domain-containing protein</fullName>
    </recommendedName>
</protein>
<proteinExistence type="predicted"/>
<accession>A0A6B1D846</accession>
<reference evidence="2" key="1">
    <citation type="submission" date="2019-09" db="EMBL/GenBank/DDBJ databases">
        <title>Characterisation of the sponge microbiome using genome-centric metagenomics.</title>
        <authorList>
            <person name="Engelberts J.P."/>
            <person name="Robbins S.J."/>
            <person name="De Goeij J.M."/>
            <person name="Aranda M."/>
            <person name="Bell S.C."/>
            <person name="Webster N.S."/>
        </authorList>
    </citation>
    <scope>NUCLEOTIDE SEQUENCE</scope>
    <source>
        <strain evidence="2">SB0661_bin_32</strain>
    </source>
</reference>
<evidence type="ECO:0000313" key="2">
    <source>
        <dbReference type="EMBL" id="MYC95719.1"/>
    </source>
</evidence>
<dbReference type="InterPro" id="IPR016181">
    <property type="entry name" value="Acyl_CoA_acyltransferase"/>
</dbReference>
<dbReference type="SUPFAM" id="SSF55729">
    <property type="entry name" value="Acyl-CoA N-acyltransferases (Nat)"/>
    <property type="match status" value="1"/>
</dbReference>
<gene>
    <name evidence="2" type="ORF">F4X14_12180</name>
</gene>
<comment type="caution">
    <text evidence="2">The sequence shown here is derived from an EMBL/GenBank/DDBJ whole genome shotgun (WGS) entry which is preliminary data.</text>
</comment>
<name>A0A6B1D846_9CHLR</name>
<dbReference type="AlphaFoldDB" id="A0A6B1D846"/>
<dbReference type="EMBL" id="VXMH01000065">
    <property type="protein sequence ID" value="MYC95719.1"/>
    <property type="molecule type" value="Genomic_DNA"/>
</dbReference>
<evidence type="ECO:0008006" key="3">
    <source>
        <dbReference type="Google" id="ProtNLM"/>
    </source>
</evidence>
<evidence type="ECO:0000256" key="1">
    <source>
        <dbReference type="SAM" id="MobiDB-lite"/>
    </source>
</evidence>
<sequence>MSFRPFYLGDALLLQRLRNVSTPLQIERTLLQSNSPVRTALRSCFPWYRHSSFTYVLRQEENGLAREGLIQLRIRPHTHEADVTLLSPALDAHRGHPAIWQKLLTYSAQRIFRQNVCRLFSDLPDQPLLVNTFRQAGFAPLTQVTVWRLDSAPRAPSDAALRQQQPADAPELEKLYQRITPLPIQQLETGPAPNEPEEDRIPPILSNPHHVHMSGYVLDDDRGPGLAGCVQILWGKSGAWVRLWVDTNDPDTRNAHLLLDFALQRIAEAPLVRRAYIGVRAYQTGLNAPLSDYGFAPFTDRMLMVRNILQWQRRTLDQRMPALKTVRGAVPGSLAMPKFDGADAVRWTVGGNQTERRPAHRPYRPQPAATAAGAQFPGATRLPAPPQNTAPAGGPDTILNRSSHRTVQVNDPVFAGSLKTKN</sequence>
<feature type="region of interest" description="Disordered" evidence="1">
    <location>
        <begin position="352"/>
        <end position="422"/>
    </location>
</feature>